<feature type="region of interest" description="Disordered" evidence="1">
    <location>
        <begin position="1"/>
        <end position="80"/>
    </location>
</feature>
<protein>
    <submittedName>
        <fullName evidence="2">Uncharacterized protein</fullName>
    </submittedName>
</protein>
<dbReference type="EMBL" id="MKKU01001058">
    <property type="protein sequence ID" value="RNE98172.1"/>
    <property type="molecule type" value="Genomic_DNA"/>
</dbReference>
<feature type="region of interest" description="Disordered" evidence="1">
    <location>
        <begin position="410"/>
        <end position="448"/>
    </location>
</feature>
<organism evidence="2 3">
    <name type="scientific">Trypanosoma conorhini</name>
    <dbReference type="NCBI Taxonomy" id="83891"/>
    <lineage>
        <taxon>Eukaryota</taxon>
        <taxon>Discoba</taxon>
        <taxon>Euglenozoa</taxon>
        <taxon>Kinetoplastea</taxon>
        <taxon>Metakinetoplastina</taxon>
        <taxon>Trypanosomatida</taxon>
        <taxon>Trypanosomatidae</taxon>
        <taxon>Trypanosoma</taxon>
    </lineage>
</organism>
<dbReference type="Proteomes" id="UP000284403">
    <property type="component" value="Unassembled WGS sequence"/>
</dbReference>
<dbReference type="RefSeq" id="XP_029223783.1">
    <property type="nucleotide sequence ID" value="XM_029376095.1"/>
</dbReference>
<proteinExistence type="predicted"/>
<feature type="compositionally biased region" description="Polar residues" evidence="1">
    <location>
        <begin position="16"/>
        <end position="25"/>
    </location>
</feature>
<name>A0A3R7KD82_9TRYP</name>
<dbReference type="AlphaFoldDB" id="A0A3R7KD82"/>
<evidence type="ECO:0000313" key="2">
    <source>
        <dbReference type="EMBL" id="RNE98172.1"/>
    </source>
</evidence>
<dbReference type="OrthoDB" id="252905at2759"/>
<comment type="caution">
    <text evidence="2">The sequence shown here is derived from an EMBL/GenBank/DDBJ whole genome shotgun (WGS) entry which is preliminary data.</text>
</comment>
<keyword evidence="3" id="KW-1185">Reference proteome</keyword>
<accession>A0A3R7KD82</accession>
<feature type="region of interest" description="Disordered" evidence="1">
    <location>
        <begin position="103"/>
        <end position="125"/>
    </location>
</feature>
<sequence length="552" mass="59160">MDAKRRSPLGLLRQWQGGSVLSSSPPNAPVRVAKRPSAQRRNLPPLPEPCGRGSPPRELDGSTLGPSTRKVSAGAKKVPDVRRTPNSLLRANKAGFAAGQKRFVGDGVTSPPSSAGVKPPGAGVTNGIKAKMRSGMRELKIARDNPNKAVASEQVPLVTGEPMAQKEEAVALCSKEQAEFENAIGVLNRMMEIDAKSVDPRAWVTRFTEGTAEARLRKEGLLPVWIIVDVGFVLAIDLNGTTQHRNYVGIAASRAARFPPNGCIVFPFQDALRDGEVQLPGNVSEVATMIMPAAKEMRWGVPVGVLFINPLERDSIVRDICQVFLPSFLQEAYPHGVPLKGIWAPAASERSTTTPRAMKIPGSVRESVMSCLTELGVSNASTFMGDGNRLGGEQLTRELQLREAVPPHLSLAGSLTGSRGGGSPRQPQKLVESPASMRGAPSSPWESRGRQPIFTARLIISKPLSPSTAGSVPCHAVLVLTPRGPLELVADAPSTAVSTKDVKLSLLRSGLGRSLRLQKDTVRFLYAPSLPAVDDDELINARYVVMRLQTQK</sequence>
<dbReference type="GeneID" id="40322885"/>
<evidence type="ECO:0000256" key="1">
    <source>
        <dbReference type="SAM" id="MobiDB-lite"/>
    </source>
</evidence>
<reference evidence="2 3" key="1">
    <citation type="journal article" date="2018" name="BMC Genomics">
        <title>Genomic comparison of Trypanosoma conorhini and Trypanosoma rangeli to Trypanosoma cruzi strains of high and low virulence.</title>
        <authorList>
            <person name="Bradwell K.R."/>
            <person name="Koparde V.N."/>
            <person name="Matveyev A.V."/>
            <person name="Serrano M.G."/>
            <person name="Alves J.M."/>
            <person name="Parikh H."/>
            <person name="Huang B."/>
            <person name="Lee V."/>
            <person name="Espinosa-Alvarez O."/>
            <person name="Ortiz P.A."/>
            <person name="Costa-Martins A.G."/>
            <person name="Teixeira M.M."/>
            <person name="Buck G.A."/>
        </authorList>
    </citation>
    <scope>NUCLEOTIDE SEQUENCE [LARGE SCALE GENOMIC DNA]</scope>
    <source>
        <strain evidence="2 3">025E</strain>
    </source>
</reference>
<evidence type="ECO:0000313" key="3">
    <source>
        <dbReference type="Proteomes" id="UP000284403"/>
    </source>
</evidence>
<gene>
    <name evidence="2" type="ORF">Tco025E_09274</name>
</gene>